<sequence length="47" mass="5273">MGLHSFYHFLIILALIASFLFMLSTQVSADSEIRRKLGIHPMPTTPA</sequence>
<gene>
    <name evidence="2" type="ORF">GLYMA_08G049600</name>
</gene>
<reference evidence="2 3" key="1">
    <citation type="journal article" date="2010" name="Nature">
        <title>Genome sequence of the palaeopolyploid soybean.</title>
        <authorList>
            <person name="Schmutz J."/>
            <person name="Cannon S.B."/>
            <person name="Schlueter J."/>
            <person name="Ma J."/>
            <person name="Mitros T."/>
            <person name="Nelson W."/>
            <person name="Hyten D.L."/>
            <person name="Song Q."/>
            <person name="Thelen J.J."/>
            <person name="Cheng J."/>
            <person name="Xu D."/>
            <person name="Hellsten U."/>
            <person name="May G.D."/>
            <person name="Yu Y."/>
            <person name="Sakurai T."/>
            <person name="Umezawa T."/>
            <person name="Bhattacharyya M.K."/>
            <person name="Sandhu D."/>
            <person name="Valliyodan B."/>
            <person name="Lindquist E."/>
            <person name="Peto M."/>
            <person name="Grant D."/>
            <person name="Shu S."/>
            <person name="Goodstein D."/>
            <person name="Barry K."/>
            <person name="Futrell-Griggs M."/>
            <person name="Abernathy B."/>
            <person name="Du J."/>
            <person name="Tian Z."/>
            <person name="Zhu L."/>
            <person name="Gill N."/>
            <person name="Joshi T."/>
            <person name="Libault M."/>
            <person name="Sethuraman A."/>
            <person name="Zhang X.-C."/>
            <person name="Shinozaki K."/>
            <person name="Nguyen H.T."/>
            <person name="Wing R.A."/>
            <person name="Cregan P."/>
            <person name="Specht J."/>
            <person name="Grimwood J."/>
            <person name="Rokhsar D."/>
            <person name="Stacey G."/>
            <person name="Shoemaker R.C."/>
            <person name="Jackson S.A."/>
        </authorList>
    </citation>
    <scope>NUCLEOTIDE SEQUENCE</scope>
    <source>
        <strain evidence="3">cv. Williams 82</strain>
        <tissue evidence="2">Callus</tissue>
    </source>
</reference>
<name>A0A0R0IH51_SOYBN</name>
<feature type="chain" id="PRO_5014521848" evidence="1">
    <location>
        <begin position="30"/>
        <end position="47"/>
    </location>
</feature>
<dbReference type="EnsemblPlants" id="KRH41766">
    <property type="protein sequence ID" value="KRH41766"/>
    <property type="gene ID" value="GLYMA_08G049600"/>
</dbReference>
<dbReference type="Proteomes" id="UP000008827">
    <property type="component" value="Chromosome 8"/>
</dbReference>
<dbReference type="SMR" id="A0A0R0IH51"/>
<feature type="signal peptide" evidence="1">
    <location>
        <begin position="1"/>
        <end position="29"/>
    </location>
</feature>
<keyword evidence="4" id="KW-1185">Reference proteome</keyword>
<evidence type="ECO:0000256" key="1">
    <source>
        <dbReference type="SAM" id="SignalP"/>
    </source>
</evidence>
<dbReference type="Gramene" id="KRH41766">
    <property type="protein sequence ID" value="KRH41766"/>
    <property type="gene ID" value="GLYMA_08G049600"/>
</dbReference>
<organism evidence="2">
    <name type="scientific">Glycine max</name>
    <name type="common">Soybean</name>
    <name type="synonym">Glycine hispida</name>
    <dbReference type="NCBI Taxonomy" id="3847"/>
    <lineage>
        <taxon>Eukaryota</taxon>
        <taxon>Viridiplantae</taxon>
        <taxon>Streptophyta</taxon>
        <taxon>Embryophyta</taxon>
        <taxon>Tracheophyta</taxon>
        <taxon>Spermatophyta</taxon>
        <taxon>Magnoliopsida</taxon>
        <taxon>eudicotyledons</taxon>
        <taxon>Gunneridae</taxon>
        <taxon>Pentapetalae</taxon>
        <taxon>rosids</taxon>
        <taxon>fabids</taxon>
        <taxon>Fabales</taxon>
        <taxon>Fabaceae</taxon>
        <taxon>Papilionoideae</taxon>
        <taxon>50 kb inversion clade</taxon>
        <taxon>NPAAA clade</taxon>
        <taxon>indigoferoid/millettioid clade</taxon>
        <taxon>Phaseoleae</taxon>
        <taxon>Glycine</taxon>
        <taxon>Glycine subgen. Soja</taxon>
    </lineage>
</organism>
<dbReference type="InParanoid" id="A0A0R0IH51"/>
<dbReference type="AlphaFoldDB" id="A0A0R0IH51"/>
<evidence type="ECO:0000313" key="3">
    <source>
        <dbReference type="EnsemblPlants" id="KRH41766"/>
    </source>
</evidence>
<proteinExistence type="predicted"/>
<protein>
    <submittedName>
        <fullName evidence="2 3">Uncharacterized protein</fullName>
    </submittedName>
</protein>
<evidence type="ECO:0000313" key="4">
    <source>
        <dbReference type="Proteomes" id="UP000008827"/>
    </source>
</evidence>
<evidence type="ECO:0000313" key="2">
    <source>
        <dbReference type="EMBL" id="KRH41766.1"/>
    </source>
</evidence>
<reference evidence="3" key="2">
    <citation type="submission" date="2018-02" db="UniProtKB">
        <authorList>
            <consortium name="EnsemblPlants"/>
        </authorList>
    </citation>
    <scope>IDENTIFICATION</scope>
    <source>
        <strain evidence="3">Williams 82</strain>
    </source>
</reference>
<dbReference type="EMBL" id="CM000841">
    <property type="protein sequence ID" value="KRH41766.1"/>
    <property type="molecule type" value="Genomic_DNA"/>
</dbReference>
<reference evidence="2" key="3">
    <citation type="submission" date="2018-07" db="EMBL/GenBank/DDBJ databases">
        <title>WGS assembly of Glycine max.</title>
        <authorList>
            <person name="Schmutz J."/>
            <person name="Cannon S."/>
            <person name="Schlueter J."/>
            <person name="Ma J."/>
            <person name="Mitros T."/>
            <person name="Nelson W."/>
            <person name="Hyten D."/>
            <person name="Song Q."/>
            <person name="Thelen J."/>
            <person name="Cheng J."/>
            <person name="Xu D."/>
            <person name="Hellsten U."/>
            <person name="May G."/>
            <person name="Yu Y."/>
            <person name="Sakurai T."/>
            <person name="Umezawa T."/>
            <person name="Bhattacharyya M."/>
            <person name="Sandhu D."/>
            <person name="Valliyodan B."/>
            <person name="Lindquist E."/>
            <person name="Peto M."/>
            <person name="Grant D."/>
            <person name="Shu S."/>
            <person name="Goodstein D."/>
            <person name="Barry K."/>
            <person name="Futrell-Griggs M."/>
            <person name="Abernathy B."/>
            <person name="Du J."/>
            <person name="Tian Z."/>
            <person name="Zhu L."/>
            <person name="Gill N."/>
            <person name="Joshi T."/>
            <person name="Libault M."/>
            <person name="Sethuraman A."/>
            <person name="Zhang X."/>
            <person name="Shinozaki K."/>
            <person name="Nguyen H."/>
            <person name="Wing R."/>
            <person name="Cregan P."/>
            <person name="Specht J."/>
            <person name="Grimwood J."/>
            <person name="Rokhsar D."/>
            <person name="Stacey G."/>
            <person name="Shoemaker R."/>
            <person name="Jackson S."/>
        </authorList>
    </citation>
    <scope>NUCLEOTIDE SEQUENCE</scope>
    <source>
        <tissue evidence="2">Callus</tissue>
    </source>
</reference>
<accession>A0A0R0IH51</accession>
<keyword evidence="1" id="KW-0732">Signal</keyword>